<dbReference type="EMBL" id="AMCW01000040">
    <property type="protein sequence ID" value="EKK02923.1"/>
    <property type="molecule type" value="Genomic_DNA"/>
</dbReference>
<dbReference type="AlphaFoldDB" id="K5DKD2"/>
<accession>K5DKD2</accession>
<sequence>MNIDEWKAEQELLAIEYANADLAPEIAAFLTSWEPDESKVGDYAEWAKEVAPVLKELEAELAKPQAELDEESIAAIQDDLADVLSQLGVNPAKKKRGVRLGLADNADAFSDLVRDRVMVHRVTRQIARVAGNELARDVVPVVRSEMDTDTDVEDKKDHKPLNDIDRLILRAANEGIDCWTSHDHKMMVKYSQQKAKEIAKEEAAATVERLAHELFPELKADQNVTAKRLTTCFAKRANPSDGSDPKPVDDAMKLKFVELTRAWKAAGGSIEYDSQSVRVELKSTSGGNHEQRFMVGLSKKGTHPVTSSVSLPALTFQDKM</sequence>
<organism evidence="1 2">
    <name type="scientific">Rhodopirellula baltica SH28</name>
    <dbReference type="NCBI Taxonomy" id="993517"/>
    <lineage>
        <taxon>Bacteria</taxon>
        <taxon>Pseudomonadati</taxon>
        <taxon>Planctomycetota</taxon>
        <taxon>Planctomycetia</taxon>
        <taxon>Pirellulales</taxon>
        <taxon>Pirellulaceae</taxon>
        <taxon>Rhodopirellula</taxon>
    </lineage>
</organism>
<gene>
    <name evidence="1" type="ORF">RBSH_01616</name>
</gene>
<evidence type="ECO:0000313" key="2">
    <source>
        <dbReference type="Proteomes" id="UP000007993"/>
    </source>
</evidence>
<reference evidence="1 2" key="1">
    <citation type="journal article" date="2013" name="Mar. Genomics">
        <title>Expression of sulfatases in Rhodopirellula baltica and the diversity of sulfatases in the genus Rhodopirellula.</title>
        <authorList>
            <person name="Wegner C.E."/>
            <person name="Richter-Heitmann T."/>
            <person name="Klindworth A."/>
            <person name="Klockow C."/>
            <person name="Richter M."/>
            <person name="Achstetter T."/>
            <person name="Glockner F.O."/>
            <person name="Harder J."/>
        </authorList>
    </citation>
    <scope>NUCLEOTIDE SEQUENCE [LARGE SCALE GENOMIC DNA]</scope>
    <source>
        <strain evidence="1 2">SH28</strain>
    </source>
</reference>
<comment type="caution">
    <text evidence="1">The sequence shown here is derived from an EMBL/GenBank/DDBJ whole genome shotgun (WGS) entry which is preliminary data.</text>
</comment>
<dbReference type="Proteomes" id="UP000007993">
    <property type="component" value="Unassembled WGS sequence"/>
</dbReference>
<proteinExistence type="predicted"/>
<dbReference type="RefSeq" id="WP_007331492.1">
    <property type="nucleotide sequence ID" value="NZ_AMCW01000040.1"/>
</dbReference>
<name>K5DKD2_RHOBT</name>
<evidence type="ECO:0000313" key="1">
    <source>
        <dbReference type="EMBL" id="EKK02923.1"/>
    </source>
</evidence>
<dbReference type="PATRIC" id="fig|993517.3.peg.1761"/>
<protein>
    <submittedName>
        <fullName evidence="1">Uncharacterized protein</fullName>
    </submittedName>
</protein>